<dbReference type="AlphaFoldDB" id="A0A3B3TBE1"/>
<name>A0A3B3TBE1_9TELE</name>
<evidence type="ECO:0000256" key="1">
    <source>
        <dbReference type="ARBA" id="ARBA00007936"/>
    </source>
</evidence>
<keyword evidence="4" id="KW-1185">Reference proteome</keyword>
<evidence type="ECO:0000256" key="2">
    <source>
        <dbReference type="SAM" id="MobiDB-lite"/>
    </source>
</evidence>
<accession>A0A3B3TBE1</accession>
<dbReference type="GO" id="GO:0008083">
    <property type="term" value="F:growth factor activity"/>
    <property type="evidence" value="ECO:0007669"/>
    <property type="project" value="InterPro"/>
</dbReference>
<dbReference type="SUPFAM" id="SSF50353">
    <property type="entry name" value="Cytokine"/>
    <property type="match status" value="1"/>
</dbReference>
<dbReference type="Gene3D" id="2.80.10.50">
    <property type="match status" value="1"/>
</dbReference>
<dbReference type="CTD" id="8074"/>
<dbReference type="PANTHER" id="PTHR11486">
    <property type="entry name" value="FIBROBLAST GROWTH FACTOR"/>
    <property type="match status" value="1"/>
</dbReference>
<proteinExistence type="inferred from homology"/>
<sequence length="329" mass="37270">MHRSFLAYFLNSPHLHICFGGEGAVKDVSKEWHPAALNSRTQALGTSEQSPAATWTGLDQPLEKSRFNSLSCPSSLAMHPSLITLCLAALTSFTLVLSMPNPSPLLGSNWGSPKRYVHLQTSSDINNFYLEISLSGKVRKTTRRTSYSVILLKSEARDRIAIFGVKSNRYLCMDVDGNPFTSTVCNRDECLFHHKLLENHRDVYYSCRNSMLLNLEGARQPFVEGHNLPASSLFLSERNTVPLERLLRRERRNRQVDLSDPLRMHPQPWEGSDSMQYPDLDLDLDQDQDQDVELPELGRAVSRETVISSFYDDPLQVHSKHLNSPRNMG</sequence>
<dbReference type="OrthoDB" id="8909943at2759"/>
<dbReference type="Proteomes" id="UP000261540">
    <property type="component" value="Unplaced"/>
</dbReference>
<organism evidence="3 4">
    <name type="scientific">Paramormyrops kingsleyae</name>
    <dbReference type="NCBI Taxonomy" id="1676925"/>
    <lineage>
        <taxon>Eukaryota</taxon>
        <taxon>Metazoa</taxon>
        <taxon>Chordata</taxon>
        <taxon>Craniata</taxon>
        <taxon>Vertebrata</taxon>
        <taxon>Euteleostomi</taxon>
        <taxon>Actinopterygii</taxon>
        <taxon>Neopterygii</taxon>
        <taxon>Teleostei</taxon>
        <taxon>Osteoglossocephala</taxon>
        <taxon>Osteoglossomorpha</taxon>
        <taxon>Osteoglossiformes</taxon>
        <taxon>Mormyridae</taxon>
        <taxon>Paramormyrops</taxon>
    </lineage>
</organism>
<dbReference type="SMART" id="SM00442">
    <property type="entry name" value="FGF"/>
    <property type="match status" value="1"/>
</dbReference>
<comment type="similarity">
    <text evidence="1">Belongs to the heparin-binding growth factors family.</text>
</comment>
<dbReference type="Ensembl" id="ENSPKIT00000020989.1">
    <property type="protein sequence ID" value="ENSPKIP00000039975.1"/>
    <property type="gene ID" value="ENSPKIG00000017124.1"/>
</dbReference>
<dbReference type="Pfam" id="PF00167">
    <property type="entry name" value="FGF"/>
    <property type="match status" value="1"/>
</dbReference>
<evidence type="ECO:0000313" key="4">
    <source>
        <dbReference type="Proteomes" id="UP000261540"/>
    </source>
</evidence>
<feature type="region of interest" description="Disordered" evidence="2">
    <location>
        <begin position="257"/>
        <end position="280"/>
    </location>
</feature>
<dbReference type="STRING" id="1676925.ENSPKIP00000039975"/>
<dbReference type="KEGG" id="pki:111857581"/>
<reference evidence="3" key="2">
    <citation type="submission" date="2025-09" db="UniProtKB">
        <authorList>
            <consortium name="Ensembl"/>
        </authorList>
    </citation>
    <scope>IDENTIFICATION</scope>
</reference>
<protein>
    <submittedName>
        <fullName evidence="3">Fibroblast growth factor 23</fullName>
    </submittedName>
</protein>
<reference evidence="3" key="1">
    <citation type="submission" date="2025-08" db="UniProtKB">
        <authorList>
            <consortium name="Ensembl"/>
        </authorList>
    </citation>
    <scope>IDENTIFICATION</scope>
</reference>
<evidence type="ECO:0000313" key="3">
    <source>
        <dbReference type="Ensembl" id="ENSPKIP00000039975.1"/>
    </source>
</evidence>
<dbReference type="InterPro" id="IPR002209">
    <property type="entry name" value="Fibroblast_GF_fam"/>
</dbReference>
<dbReference type="InterPro" id="IPR008996">
    <property type="entry name" value="IL1/FGF"/>
</dbReference>
<dbReference type="GeneTree" id="ENSGT00940000160821"/>